<evidence type="ECO:0000256" key="10">
    <source>
        <dbReference type="RuleBase" id="RU000461"/>
    </source>
</evidence>
<name>A0A067NTA8_PLEO1</name>
<dbReference type="EMBL" id="KL198008">
    <property type="protein sequence ID" value="KDQ27312.1"/>
    <property type="molecule type" value="Genomic_DNA"/>
</dbReference>
<dbReference type="PRINTS" id="PR00463">
    <property type="entry name" value="EP450I"/>
</dbReference>
<dbReference type="Proteomes" id="UP000027073">
    <property type="component" value="Unassembled WGS sequence"/>
</dbReference>
<proteinExistence type="inferred from homology"/>
<evidence type="ECO:0000256" key="3">
    <source>
        <dbReference type="ARBA" id="ARBA00010617"/>
    </source>
</evidence>
<dbReference type="PANTHER" id="PTHR46300:SF7">
    <property type="entry name" value="P450, PUTATIVE (EUROFUNG)-RELATED"/>
    <property type="match status" value="1"/>
</dbReference>
<dbReference type="GO" id="GO:0016705">
    <property type="term" value="F:oxidoreductase activity, acting on paired donors, with incorporation or reduction of molecular oxygen"/>
    <property type="evidence" value="ECO:0007669"/>
    <property type="project" value="InterPro"/>
</dbReference>
<comment type="cofactor">
    <cofactor evidence="1 9">
        <name>heme</name>
        <dbReference type="ChEBI" id="CHEBI:30413"/>
    </cofactor>
</comment>
<keyword evidence="7 9" id="KW-0408">Iron</keyword>
<dbReference type="PANTHER" id="PTHR46300">
    <property type="entry name" value="P450, PUTATIVE (EUROFUNG)-RELATED-RELATED"/>
    <property type="match status" value="1"/>
</dbReference>
<dbReference type="HOGENOM" id="CLU_001570_2_3_1"/>
<feature type="binding site" description="axial binding residue" evidence="9">
    <location>
        <position position="433"/>
    </location>
    <ligand>
        <name>heme</name>
        <dbReference type="ChEBI" id="CHEBI:30413"/>
    </ligand>
    <ligandPart>
        <name>Fe</name>
        <dbReference type="ChEBI" id="CHEBI:18248"/>
    </ligandPart>
</feature>
<dbReference type="CDD" id="cd11065">
    <property type="entry name" value="CYP64-like"/>
    <property type="match status" value="1"/>
</dbReference>
<gene>
    <name evidence="11" type="ORF">PLEOSDRAFT_158802</name>
</gene>
<comment type="pathway">
    <text evidence="2">Secondary metabolite biosynthesis.</text>
</comment>
<evidence type="ECO:0008006" key="13">
    <source>
        <dbReference type="Google" id="ProtNLM"/>
    </source>
</evidence>
<evidence type="ECO:0000256" key="6">
    <source>
        <dbReference type="ARBA" id="ARBA00023002"/>
    </source>
</evidence>
<dbReference type="STRING" id="1137138.A0A067NTA8"/>
<keyword evidence="8 10" id="KW-0503">Monooxygenase</keyword>
<dbReference type="OrthoDB" id="3934656at2759"/>
<dbReference type="GO" id="GO:0004497">
    <property type="term" value="F:monooxygenase activity"/>
    <property type="evidence" value="ECO:0007669"/>
    <property type="project" value="UniProtKB-KW"/>
</dbReference>
<evidence type="ECO:0000256" key="2">
    <source>
        <dbReference type="ARBA" id="ARBA00005179"/>
    </source>
</evidence>
<keyword evidence="5 9" id="KW-0479">Metal-binding</keyword>
<dbReference type="AlphaFoldDB" id="A0A067NTA8"/>
<sequence>MTWSTVVITFSFFSCVAIIHSLWKYHRSRYPPGPTPIPFIGNILNFGRETPWVTVSQWAKQYGDLVHVTVFGRHVVLANSLSVASELFERRSRIYSDRPELTMLTMMGWDFNLAFKHYDDPLWKRHRKVFQRFFGNRSPISIQPIQEGQAQELLRQLADTPDLFFLHTRNYAASIIMHAVCGHEIIQKNTYLIKLATDAVDTLSEEVFFGAQVLFAFPSLKHLPEWFPGGAFKVLARETRQVTSTLQNIPVDLVKKSVASGSTIPCLTTELLDSKSEDALDESDIKALTATAFAGGIHTVESPLKSFFLAMVLYPEAQRRGQAEIDRVIGPVRLPTFQDQASLPYINAMCKEILRWHPSVPLGVAHSLLAEDEYEGYYIPKDTTVLSNIWAISRDERVYSEPDLFIPERFLNSDGTLNDGDSSFVFGFGRRVCPGRHMAEATIFMAVASVLSVYRISKAKDIFGRDIQVKEEYSSTGLITGPLPFRCSISPRSEEAKILLNNLS</sequence>
<keyword evidence="4 9" id="KW-0349">Heme</keyword>
<dbReference type="Gene3D" id="1.10.630.10">
    <property type="entry name" value="Cytochrome P450"/>
    <property type="match status" value="1"/>
</dbReference>
<protein>
    <recommendedName>
        <fullName evidence="13">Cytochrome P450</fullName>
    </recommendedName>
</protein>
<evidence type="ECO:0000256" key="9">
    <source>
        <dbReference type="PIRSR" id="PIRSR602401-1"/>
    </source>
</evidence>
<dbReference type="Pfam" id="PF00067">
    <property type="entry name" value="p450"/>
    <property type="match status" value="1"/>
</dbReference>
<dbReference type="InterPro" id="IPR017972">
    <property type="entry name" value="Cyt_P450_CS"/>
</dbReference>
<organism evidence="11 12">
    <name type="scientific">Pleurotus ostreatus (strain PC15)</name>
    <name type="common">Oyster mushroom</name>
    <dbReference type="NCBI Taxonomy" id="1137138"/>
    <lineage>
        <taxon>Eukaryota</taxon>
        <taxon>Fungi</taxon>
        <taxon>Dikarya</taxon>
        <taxon>Basidiomycota</taxon>
        <taxon>Agaricomycotina</taxon>
        <taxon>Agaricomycetes</taxon>
        <taxon>Agaricomycetidae</taxon>
        <taxon>Agaricales</taxon>
        <taxon>Pleurotineae</taxon>
        <taxon>Pleurotaceae</taxon>
        <taxon>Pleurotus</taxon>
    </lineage>
</organism>
<reference evidence="12" key="1">
    <citation type="journal article" date="2014" name="Proc. Natl. Acad. Sci. U.S.A.">
        <title>Extensive sampling of basidiomycete genomes demonstrates inadequacy of the white-rot/brown-rot paradigm for wood decay fungi.</title>
        <authorList>
            <person name="Riley R."/>
            <person name="Salamov A.A."/>
            <person name="Brown D.W."/>
            <person name="Nagy L.G."/>
            <person name="Floudas D."/>
            <person name="Held B.W."/>
            <person name="Levasseur A."/>
            <person name="Lombard V."/>
            <person name="Morin E."/>
            <person name="Otillar R."/>
            <person name="Lindquist E.A."/>
            <person name="Sun H."/>
            <person name="LaButti K.M."/>
            <person name="Schmutz J."/>
            <person name="Jabbour D."/>
            <person name="Luo H."/>
            <person name="Baker S.E."/>
            <person name="Pisabarro A.G."/>
            <person name="Walton J.D."/>
            <person name="Blanchette R.A."/>
            <person name="Henrissat B."/>
            <person name="Martin F."/>
            <person name="Cullen D."/>
            <person name="Hibbett D.S."/>
            <person name="Grigoriev I.V."/>
        </authorList>
    </citation>
    <scope>NUCLEOTIDE SEQUENCE [LARGE SCALE GENOMIC DNA]</scope>
    <source>
        <strain evidence="12">PC15</strain>
    </source>
</reference>
<accession>A0A067NTA8</accession>
<keyword evidence="6 10" id="KW-0560">Oxidoreductase</keyword>
<evidence type="ECO:0000313" key="12">
    <source>
        <dbReference type="Proteomes" id="UP000027073"/>
    </source>
</evidence>
<evidence type="ECO:0000256" key="1">
    <source>
        <dbReference type="ARBA" id="ARBA00001971"/>
    </source>
</evidence>
<dbReference type="InterPro" id="IPR050364">
    <property type="entry name" value="Cytochrome_P450_fung"/>
</dbReference>
<comment type="similarity">
    <text evidence="3 10">Belongs to the cytochrome P450 family.</text>
</comment>
<dbReference type="PROSITE" id="PS00086">
    <property type="entry name" value="CYTOCHROME_P450"/>
    <property type="match status" value="1"/>
</dbReference>
<dbReference type="SUPFAM" id="SSF48264">
    <property type="entry name" value="Cytochrome P450"/>
    <property type="match status" value="1"/>
</dbReference>
<evidence type="ECO:0000313" key="11">
    <source>
        <dbReference type="EMBL" id="KDQ27312.1"/>
    </source>
</evidence>
<evidence type="ECO:0000256" key="4">
    <source>
        <dbReference type="ARBA" id="ARBA00022617"/>
    </source>
</evidence>
<evidence type="ECO:0000256" key="5">
    <source>
        <dbReference type="ARBA" id="ARBA00022723"/>
    </source>
</evidence>
<dbReference type="InterPro" id="IPR036396">
    <property type="entry name" value="Cyt_P450_sf"/>
</dbReference>
<evidence type="ECO:0000256" key="7">
    <source>
        <dbReference type="ARBA" id="ARBA00023004"/>
    </source>
</evidence>
<dbReference type="InParanoid" id="A0A067NTA8"/>
<dbReference type="InterPro" id="IPR002401">
    <property type="entry name" value="Cyt_P450_E_grp-I"/>
</dbReference>
<dbReference type="GO" id="GO:0020037">
    <property type="term" value="F:heme binding"/>
    <property type="evidence" value="ECO:0007669"/>
    <property type="project" value="InterPro"/>
</dbReference>
<dbReference type="GO" id="GO:0005506">
    <property type="term" value="F:iron ion binding"/>
    <property type="evidence" value="ECO:0007669"/>
    <property type="project" value="InterPro"/>
</dbReference>
<evidence type="ECO:0000256" key="8">
    <source>
        <dbReference type="ARBA" id="ARBA00023033"/>
    </source>
</evidence>
<dbReference type="InterPro" id="IPR001128">
    <property type="entry name" value="Cyt_P450"/>
</dbReference>
<dbReference type="VEuPathDB" id="FungiDB:PLEOSDRAFT_158802"/>